<reference evidence="2" key="1">
    <citation type="submission" date="2021-12" db="EMBL/GenBank/DDBJ databases">
        <authorList>
            <person name="King R."/>
        </authorList>
    </citation>
    <scope>NUCLEOTIDE SEQUENCE</scope>
</reference>
<dbReference type="AlphaFoldDB" id="A0A9N8KWT8"/>
<dbReference type="Proteomes" id="UP001154114">
    <property type="component" value="Chromosome 18"/>
</dbReference>
<sequence length="294" mass="32388">MFRSSPQIILLIFAVQCFGADGKPFLQGISFKKDFEINFKPFERKPITFIKEKWSPFGVFGRKRVIVKRQAEILIPISKPDTLEQKPAPVFEHLEEIQNTAPLMFLPPPPPNPVSVVPVSEVPVVVITPSSIPKDSPTPLPVVTTVRPLFISSTPRPLSTVAPPPVPLIITPSPPPIKEPELADERAISSNFIVPPPSEGPPPPGLYTDISRSEPVREYVDVAPPIPPTPPVVDNSIKPEIPRSDIVINDNVLVRGSKLALYFGSIFLSLMSQFMSNARATFDQMTNPVPVYNN</sequence>
<keyword evidence="1" id="KW-0732">Signal</keyword>
<accession>A0A9N8KWT8</accession>
<keyword evidence="3" id="KW-1185">Reference proteome</keyword>
<name>A0A9N8KWT8_CHRIL</name>
<gene>
    <name evidence="2" type="ORF">CINC_LOCUS4784</name>
</gene>
<organism evidence="2 3">
    <name type="scientific">Chrysodeixis includens</name>
    <name type="common">Soybean looper</name>
    <name type="synonym">Pseudoplusia includens</name>
    <dbReference type="NCBI Taxonomy" id="689277"/>
    <lineage>
        <taxon>Eukaryota</taxon>
        <taxon>Metazoa</taxon>
        <taxon>Ecdysozoa</taxon>
        <taxon>Arthropoda</taxon>
        <taxon>Hexapoda</taxon>
        <taxon>Insecta</taxon>
        <taxon>Pterygota</taxon>
        <taxon>Neoptera</taxon>
        <taxon>Endopterygota</taxon>
        <taxon>Lepidoptera</taxon>
        <taxon>Glossata</taxon>
        <taxon>Ditrysia</taxon>
        <taxon>Noctuoidea</taxon>
        <taxon>Noctuidae</taxon>
        <taxon>Plusiinae</taxon>
        <taxon>Chrysodeixis</taxon>
    </lineage>
</organism>
<feature type="chain" id="PRO_5040134623" evidence="1">
    <location>
        <begin position="23"/>
        <end position="294"/>
    </location>
</feature>
<dbReference type="EMBL" id="LR824021">
    <property type="protein sequence ID" value="CAD0203129.1"/>
    <property type="molecule type" value="Genomic_DNA"/>
</dbReference>
<feature type="signal peptide" evidence="1">
    <location>
        <begin position="1"/>
        <end position="22"/>
    </location>
</feature>
<dbReference type="OrthoDB" id="7427897at2759"/>
<evidence type="ECO:0000256" key="1">
    <source>
        <dbReference type="SAM" id="SignalP"/>
    </source>
</evidence>
<evidence type="ECO:0000313" key="2">
    <source>
        <dbReference type="EMBL" id="CAD0203129.1"/>
    </source>
</evidence>
<proteinExistence type="predicted"/>
<evidence type="ECO:0000313" key="3">
    <source>
        <dbReference type="Proteomes" id="UP001154114"/>
    </source>
</evidence>
<protein>
    <submittedName>
        <fullName evidence="2">Uncharacterized protein</fullName>
    </submittedName>
</protein>